<keyword evidence="5" id="KW-0067">ATP-binding</keyword>
<dbReference type="Pfam" id="PF00587">
    <property type="entry name" value="tRNA-synt_2b"/>
    <property type="match status" value="1"/>
</dbReference>
<comment type="catalytic activity">
    <reaction evidence="9">
        <text>tRNA(Pro) + L-proline + ATP = L-prolyl-tRNA(Pro) + AMP + diphosphate</text>
        <dbReference type="Rhea" id="RHEA:14305"/>
        <dbReference type="Rhea" id="RHEA-COMP:9700"/>
        <dbReference type="Rhea" id="RHEA-COMP:9702"/>
        <dbReference type="ChEBI" id="CHEBI:30616"/>
        <dbReference type="ChEBI" id="CHEBI:33019"/>
        <dbReference type="ChEBI" id="CHEBI:60039"/>
        <dbReference type="ChEBI" id="CHEBI:78442"/>
        <dbReference type="ChEBI" id="CHEBI:78532"/>
        <dbReference type="ChEBI" id="CHEBI:456215"/>
        <dbReference type="EC" id="6.1.1.15"/>
    </reaction>
</comment>
<comment type="caution">
    <text evidence="11">The sequence shown here is derived from an EMBL/GenBank/DDBJ whole genome shotgun (WGS) entry which is preliminary data.</text>
</comment>
<sequence length="420" mass="47221">MLQSQLFTKPRKEAPKDEVAKNAALLVRAGFIDKLQAGVYSYLPLGLLVIKKIEQIIREEINAVGGQELLMPALHPKEVWQTTGRWDSLDVLYKIKDASDREFALGPTHEEIVVPLVKQFVSSYKDLPFSVYQFQNKFRMELRAKSGILRGREFLMKDLYSFHRDEEDLKQFYEKMKGVYVRIFERCGIGAETHLTFASGGSFSQYSHEYQTVTPAGEDIIYVCGDCGVAINDEIIAKQSACPACGSTKRKSERSIEVGNIFELKTKFSDPFGLTYKDEKGDDKPVVMGCYGIGLGRVMGAVVEVFGTENAMRWPDSLSPHRLHLLELTGKGSAVDSVRKVAGDIYQKLTKAGVSVLYDDRNARAGEKFADADLIGIPHRVVVSEKLVADNKLEYLNRVTGEKKIISEIEFFRLFTNDMV</sequence>
<dbReference type="SUPFAM" id="SSF52954">
    <property type="entry name" value="Class II aaRS ABD-related"/>
    <property type="match status" value="1"/>
</dbReference>
<dbReference type="InterPro" id="IPR044140">
    <property type="entry name" value="ProRS_anticodon_short"/>
</dbReference>
<dbReference type="CDD" id="cd00861">
    <property type="entry name" value="ProRS_anticodon_short"/>
    <property type="match status" value="1"/>
</dbReference>
<dbReference type="InterPro" id="IPR002314">
    <property type="entry name" value="aa-tRNA-synt_IIb"/>
</dbReference>
<keyword evidence="6" id="KW-0648">Protein biosynthesis</keyword>
<accession>A0A2H0RGD2</accession>
<evidence type="ECO:0000256" key="3">
    <source>
        <dbReference type="ARBA" id="ARBA00022598"/>
    </source>
</evidence>
<evidence type="ECO:0000256" key="9">
    <source>
        <dbReference type="ARBA" id="ARBA00047671"/>
    </source>
</evidence>
<dbReference type="GO" id="GO:0005829">
    <property type="term" value="C:cytosol"/>
    <property type="evidence" value="ECO:0007669"/>
    <property type="project" value="TreeGrafter"/>
</dbReference>
<evidence type="ECO:0000313" key="11">
    <source>
        <dbReference type="EMBL" id="PIR44855.1"/>
    </source>
</evidence>
<dbReference type="Pfam" id="PF03129">
    <property type="entry name" value="HGTP_anticodon"/>
    <property type="match status" value="1"/>
</dbReference>
<dbReference type="EC" id="6.1.1.15" evidence="1"/>
<dbReference type="Gene3D" id="3.40.50.800">
    <property type="entry name" value="Anticodon-binding domain"/>
    <property type="match status" value="1"/>
</dbReference>
<dbReference type="InterPro" id="IPR036621">
    <property type="entry name" value="Anticodon-bd_dom_sf"/>
</dbReference>
<evidence type="ECO:0000256" key="8">
    <source>
        <dbReference type="ARBA" id="ARBA00029731"/>
    </source>
</evidence>
<dbReference type="Gene3D" id="3.30.930.10">
    <property type="entry name" value="Bira Bifunctional Protein, Domain 2"/>
    <property type="match status" value="1"/>
</dbReference>
<dbReference type="InterPro" id="IPR004154">
    <property type="entry name" value="Anticodon-bd"/>
</dbReference>
<proteinExistence type="predicted"/>
<keyword evidence="3" id="KW-0436">Ligase</keyword>
<dbReference type="PANTHER" id="PTHR42753">
    <property type="entry name" value="MITOCHONDRIAL RIBOSOME PROTEIN L39/PROLYL-TRNA LIGASE FAMILY MEMBER"/>
    <property type="match status" value="1"/>
</dbReference>
<dbReference type="PROSITE" id="PS50862">
    <property type="entry name" value="AA_TRNA_LIGASE_II"/>
    <property type="match status" value="1"/>
</dbReference>
<evidence type="ECO:0000259" key="10">
    <source>
        <dbReference type="PROSITE" id="PS50862"/>
    </source>
</evidence>
<keyword evidence="4" id="KW-0547">Nucleotide-binding</keyword>
<dbReference type="InterPro" id="IPR045864">
    <property type="entry name" value="aa-tRNA-synth_II/BPL/LPL"/>
</dbReference>
<dbReference type="SUPFAM" id="SSF55681">
    <property type="entry name" value="Class II aaRS and biotin synthetases"/>
    <property type="match status" value="1"/>
</dbReference>
<protein>
    <recommendedName>
        <fullName evidence="2">Proline--tRNA ligase</fullName>
        <ecNumber evidence="1">6.1.1.15</ecNumber>
    </recommendedName>
    <alternativeName>
        <fullName evidence="8">Prolyl-tRNA synthetase</fullName>
    </alternativeName>
</protein>
<dbReference type="GO" id="GO:0006433">
    <property type="term" value="P:prolyl-tRNA aminoacylation"/>
    <property type="evidence" value="ECO:0007669"/>
    <property type="project" value="InterPro"/>
</dbReference>
<evidence type="ECO:0000256" key="7">
    <source>
        <dbReference type="ARBA" id="ARBA00023146"/>
    </source>
</evidence>
<organism evidence="11 12">
    <name type="scientific">Candidatus Vogelbacteria bacterium CG10_big_fil_rev_8_21_14_0_10_51_16</name>
    <dbReference type="NCBI Taxonomy" id="1975045"/>
    <lineage>
        <taxon>Bacteria</taxon>
        <taxon>Candidatus Vogeliibacteriota</taxon>
    </lineage>
</organism>
<gene>
    <name evidence="11" type="ORF">COV10_02750</name>
</gene>
<dbReference type="Proteomes" id="UP000228767">
    <property type="component" value="Unassembled WGS sequence"/>
</dbReference>
<evidence type="ECO:0000256" key="4">
    <source>
        <dbReference type="ARBA" id="ARBA00022741"/>
    </source>
</evidence>
<dbReference type="InterPro" id="IPR050062">
    <property type="entry name" value="Pro-tRNA_synthetase"/>
</dbReference>
<dbReference type="EMBL" id="PCYI01000019">
    <property type="protein sequence ID" value="PIR44855.1"/>
    <property type="molecule type" value="Genomic_DNA"/>
</dbReference>
<evidence type="ECO:0000256" key="5">
    <source>
        <dbReference type="ARBA" id="ARBA00022840"/>
    </source>
</evidence>
<dbReference type="PRINTS" id="PR01046">
    <property type="entry name" value="TRNASYNTHPRO"/>
</dbReference>
<evidence type="ECO:0000256" key="2">
    <source>
        <dbReference type="ARBA" id="ARBA00019110"/>
    </source>
</evidence>
<feature type="domain" description="Aminoacyl-transfer RNA synthetases class-II family profile" evidence="10">
    <location>
        <begin position="38"/>
        <end position="315"/>
    </location>
</feature>
<dbReference type="InterPro" id="IPR006195">
    <property type="entry name" value="aa-tRNA-synth_II"/>
</dbReference>
<dbReference type="InterPro" id="IPR002316">
    <property type="entry name" value="Pro-tRNA-ligase_IIa"/>
</dbReference>
<evidence type="ECO:0000256" key="6">
    <source>
        <dbReference type="ARBA" id="ARBA00022917"/>
    </source>
</evidence>
<reference evidence="11 12" key="1">
    <citation type="submission" date="2017-09" db="EMBL/GenBank/DDBJ databases">
        <title>Depth-based differentiation of microbial function through sediment-hosted aquifers and enrichment of novel symbionts in the deep terrestrial subsurface.</title>
        <authorList>
            <person name="Probst A.J."/>
            <person name="Ladd B."/>
            <person name="Jarett J.K."/>
            <person name="Geller-Mcgrath D.E."/>
            <person name="Sieber C.M."/>
            <person name="Emerson J.B."/>
            <person name="Anantharaman K."/>
            <person name="Thomas B.C."/>
            <person name="Malmstrom R."/>
            <person name="Stieglmeier M."/>
            <person name="Klingl A."/>
            <person name="Woyke T."/>
            <person name="Ryan C.M."/>
            <person name="Banfield J.F."/>
        </authorList>
    </citation>
    <scope>NUCLEOTIDE SEQUENCE [LARGE SCALE GENOMIC DNA]</scope>
    <source>
        <strain evidence="11">CG10_big_fil_rev_8_21_14_0_10_51_16</strain>
    </source>
</reference>
<name>A0A2H0RGD2_9BACT</name>
<evidence type="ECO:0000313" key="12">
    <source>
        <dbReference type="Proteomes" id="UP000228767"/>
    </source>
</evidence>
<evidence type="ECO:0000256" key="1">
    <source>
        <dbReference type="ARBA" id="ARBA00012831"/>
    </source>
</evidence>
<dbReference type="GO" id="GO:0004827">
    <property type="term" value="F:proline-tRNA ligase activity"/>
    <property type="evidence" value="ECO:0007669"/>
    <property type="project" value="UniProtKB-EC"/>
</dbReference>
<dbReference type="PANTHER" id="PTHR42753:SF2">
    <property type="entry name" value="PROLINE--TRNA LIGASE"/>
    <property type="match status" value="1"/>
</dbReference>
<keyword evidence="7 11" id="KW-0030">Aminoacyl-tRNA synthetase</keyword>
<dbReference type="GO" id="GO:0005524">
    <property type="term" value="F:ATP binding"/>
    <property type="evidence" value="ECO:0007669"/>
    <property type="project" value="UniProtKB-KW"/>
</dbReference>
<dbReference type="AlphaFoldDB" id="A0A2H0RGD2"/>